<sequence length="112" mass="12937">MDFYHLPLSAPCQSVRLLAKALGLHLNLKELDLMNGEHLKPDFLKQQQQQQQQQPEEQQQQQQENEPQEKQQYIELQTQKPRPQHGDTIPSKQHPPACGERSGDSTKMATED</sequence>
<dbReference type="Proteomes" id="UP000075884">
    <property type="component" value="Unassembled WGS sequence"/>
</dbReference>
<feature type="compositionally biased region" description="Basic and acidic residues" evidence="1">
    <location>
        <begin position="101"/>
        <end position="112"/>
    </location>
</feature>
<dbReference type="InterPro" id="IPR036249">
    <property type="entry name" value="Thioredoxin-like_sf"/>
</dbReference>
<evidence type="ECO:0000313" key="3">
    <source>
        <dbReference type="Proteomes" id="UP000075884"/>
    </source>
</evidence>
<name>A0A182NCS6_9DIPT</name>
<proteinExistence type="predicted"/>
<reference evidence="2" key="2">
    <citation type="submission" date="2020-05" db="UniProtKB">
        <authorList>
            <consortium name="EnsemblMetazoa"/>
        </authorList>
    </citation>
    <scope>IDENTIFICATION</scope>
    <source>
        <strain evidence="2">WRAIR2</strain>
    </source>
</reference>
<keyword evidence="3" id="KW-1185">Reference proteome</keyword>
<dbReference type="EnsemblMetazoa" id="ADIR005440-RA">
    <property type="protein sequence ID" value="ADIR005440-PA"/>
    <property type="gene ID" value="ADIR005440"/>
</dbReference>
<dbReference type="SUPFAM" id="SSF52833">
    <property type="entry name" value="Thioredoxin-like"/>
    <property type="match status" value="1"/>
</dbReference>
<dbReference type="Gene3D" id="3.40.30.10">
    <property type="entry name" value="Glutaredoxin"/>
    <property type="match status" value="1"/>
</dbReference>
<dbReference type="STRING" id="7168.A0A182NCS6"/>
<evidence type="ECO:0000313" key="2">
    <source>
        <dbReference type="EnsemblMetazoa" id="ADIR005440-PA"/>
    </source>
</evidence>
<dbReference type="AlphaFoldDB" id="A0A182NCS6"/>
<feature type="region of interest" description="Disordered" evidence="1">
    <location>
        <begin position="43"/>
        <end position="112"/>
    </location>
</feature>
<reference evidence="3" key="1">
    <citation type="submission" date="2013-03" db="EMBL/GenBank/DDBJ databases">
        <title>The Genome Sequence of Anopheles dirus WRAIR2.</title>
        <authorList>
            <consortium name="The Broad Institute Genomics Platform"/>
            <person name="Neafsey D.E."/>
            <person name="Walton C."/>
            <person name="Walker B."/>
            <person name="Young S.K."/>
            <person name="Zeng Q."/>
            <person name="Gargeya S."/>
            <person name="Fitzgerald M."/>
            <person name="Haas B."/>
            <person name="Abouelleil A."/>
            <person name="Allen A.W."/>
            <person name="Alvarado L."/>
            <person name="Arachchi H.M."/>
            <person name="Berlin A.M."/>
            <person name="Chapman S.B."/>
            <person name="Gainer-Dewar J."/>
            <person name="Goldberg J."/>
            <person name="Griggs A."/>
            <person name="Gujja S."/>
            <person name="Hansen M."/>
            <person name="Howarth C."/>
            <person name="Imamovic A."/>
            <person name="Ireland A."/>
            <person name="Larimer J."/>
            <person name="McCowan C."/>
            <person name="Murphy C."/>
            <person name="Pearson M."/>
            <person name="Poon T.W."/>
            <person name="Priest M."/>
            <person name="Roberts A."/>
            <person name="Saif S."/>
            <person name="Shea T."/>
            <person name="Sisk P."/>
            <person name="Sykes S."/>
            <person name="Wortman J."/>
            <person name="Nusbaum C."/>
            <person name="Birren B."/>
        </authorList>
    </citation>
    <scope>NUCLEOTIDE SEQUENCE [LARGE SCALE GENOMIC DNA]</scope>
    <source>
        <strain evidence="3">WRAIR2</strain>
    </source>
</reference>
<evidence type="ECO:0000256" key="1">
    <source>
        <dbReference type="SAM" id="MobiDB-lite"/>
    </source>
</evidence>
<protein>
    <recommendedName>
        <fullName evidence="4">GST N-terminal domain-containing protein</fullName>
    </recommendedName>
</protein>
<feature type="compositionally biased region" description="Low complexity" evidence="1">
    <location>
        <begin position="45"/>
        <end position="65"/>
    </location>
</feature>
<organism evidence="2 3">
    <name type="scientific">Anopheles dirus</name>
    <dbReference type="NCBI Taxonomy" id="7168"/>
    <lineage>
        <taxon>Eukaryota</taxon>
        <taxon>Metazoa</taxon>
        <taxon>Ecdysozoa</taxon>
        <taxon>Arthropoda</taxon>
        <taxon>Hexapoda</taxon>
        <taxon>Insecta</taxon>
        <taxon>Pterygota</taxon>
        <taxon>Neoptera</taxon>
        <taxon>Endopterygota</taxon>
        <taxon>Diptera</taxon>
        <taxon>Nematocera</taxon>
        <taxon>Culicoidea</taxon>
        <taxon>Culicidae</taxon>
        <taxon>Anophelinae</taxon>
        <taxon>Anopheles</taxon>
    </lineage>
</organism>
<accession>A0A182NCS6</accession>
<evidence type="ECO:0008006" key="4">
    <source>
        <dbReference type="Google" id="ProtNLM"/>
    </source>
</evidence>
<dbReference type="VEuPathDB" id="VectorBase:ADIR005440"/>